<evidence type="ECO:0000313" key="2">
    <source>
        <dbReference type="Proteomes" id="UP000254569"/>
    </source>
</evidence>
<evidence type="ECO:0000313" key="1">
    <source>
        <dbReference type="EMBL" id="SUE14905.1"/>
    </source>
</evidence>
<gene>
    <name evidence="1" type="ORF">NCTC13296_01758</name>
</gene>
<organism evidence="1 2">
    <name type="scientific">Rhodococcus gordoniae</name>
    <dbReference type="NCBI Taxonomy" id="223392"/>
    <lineage>
        <taxon>Bacteria</taxon>
        <taxon>Bacillati</taxon>
        <taxon>Actinomycetota</taxon>
        <taxon>Actinomycetes</taxon>
        <taxon>Mycobacteriales</taxon>
        <taxon>Nocardiaceae</taxon>
        <taxon>Rhodococcus</taxon>
    </lineage>
</organism>
<dbReference type="EMBL" id="UGVI01000001">
    <property type="protein sequence ID" value="SUE14905.1"/>
    <property type="molecule type" value="Genomic_DNA"/>
</dbReference>
<proteinExistence type="predicted"/>
<accession>A0A379M0G7</accession>
<dbReference type="AlphaFoldDB" id="A0A379M0G7"/>
<dbReference type="OrthoDB" id="10002816at2"/>
<sequence length="118" mass="12461">MDIRQGTIGFDGDAVRAVAARLAEVAEDADREIRRGFGGLRFDGSGTGSAHRSAGVCAETGYRRVRASCETWVATVQAHADALRAVADGYLDQDLTIEVALADVAARAALDHSGDRRS</sequence>
<keyword evidence="2" id="KW-1185">Reference proteome</keyword>
<reference evidence="1 2" key="1">
    <citation type="submission" date="2018-06" db="EMBL/GenBank/DDBJ databases">
        <authorList>
            <consortium name="Pathogen Informatics"/>
            <person name="Doyle S."/>
        </authorList>
    </citation>
    <scope>NUCLEOTIDE SEQUENCE [LARGE SCALE GENOMIC DNA]</scope>
    <source>
        <strain evidence="1 2">NCTC13296</strain>
    </source>
</reference>
<name>A0A379M0G7_9NOCA</name>
<dbReference type="RefSeq" id="WP_064063820.1">
    <property type="nucleotide sequence ID" value="NZ_LPZN01000018.1"/>
</dbReference>
<protein>
    <submittedName>
        <fullName evidence="1">Uncharacterized protein</fullName>
    </submittedName>
</protein>
<dbReference type="Proteomes" id="UP000254569">
    <property type="component" value="Unassembled WGS sequence"/>
</dbReference>